<sequence length="217" mass="24351">MQIIRAFIANQLGFPSGWFGRLLLRLLNRNNAAMNDLVLQLLHLQSGVHVLEIGFGGGDLIHKIVNTGIPALIVGVERSPEALNICQQRFQHFIHQDKVELYLADATKLPFPDHHFHRLCTVNTLYFWSDALQVLTECHRILLPGGKLVISYTSKAFLDKQKFSQHGFVAYEVAEVEMMLKTAGFTEISTFSGKSTHHQEFFCTCGLARDASAKAKS</sequence>
<comment type="pathway">
    <text evidence="1">Lipid metabolism.</text>
</comment>
<dbReference type="HOGENOM" id="CLU_081534_1_2_3"/>
<dbReference type="OrthoDB" id="9772751at2"/>
<dbReference type="GO" id="GO:0032259">
    <property type="term" value="P:methylation"/>
    <property type="evidence" value="ECO:0007669"/>
    <property type="project" value="UniProtKB-KW"/>
</dbReference>
<dbReference type="PANTHER" id="PTHR44307:SF2">
    <property type="entry name" value="PHOSPHOETHANOLAMINE METHYLTRANSFERASE ISOFORM X1"/>
    <property type="match status" value="1"/>
</dbReference>
<dbReference type="CDD" id="cd02440">
    <property type="entry name" value="AdoMet_MTases"/>
    <property type="match status" value="1"/>
</dbReference>
<dbReference type="eggNOG" id="COG2226">
    <property type="taxonomic scope" value="Bacteria"/>
</dbReference>
<dbReference type="GO" id="GO:0008757">
    <property type="term" value="F:S-adenosylmethionine-dependent methyltransferase activity"/>
    <property type="evidence" value="ECO:0007669"/>
    <property type="project" value="InterPro"/>
</dbReference>
<evidence type="ECO:0000313" key="6">
    <source>
        <dbReference type="EMBL" id="AFZ59629.1"/>
    </source>
</evidence>
<dbReference type="EMBL" id="CP003659">
    <property type="protein sequence ID" value="AFZ59629.1"/>
    <property type="molecule type" value="Genomic_DNA"/>
</dbReference>
<keyword evidence="3" id="KW-0808">Transferase</keyword>
<dbReference type="Pfam" id="PF08241">
    <property type="entry name" value="Methyltransf_11"/>
    <property type="match status" value="1"/>
</dbReference>
<keyword evidence="2 6" id="KW-0489">Methyltransferase</keyword>
<dbReference type="PATRIC" id="fig|272123.3.peg.4645"/>
<keyword evidence="7" id="KW-1185">Reference proteome</keyword>
<feature type="domain" description="Methyltransferase type 11" evidence="5">
    <location>
        <begin position="51"/>
        <end position="150"/>
    </location>
</feature>
<dbReference type="AlphaFoldDB" id="K9ZLG5"/>
<name>K9ZLG5_ANACC</name>
<protein>
    <submittedName>
        <fullName evidence="6">Methyltransferase type 11</fullName>
    </submittedName>
</protein>
<organism evidence="6 7">
    <name type="scientific">Anabaena cylindrica (strain ATCC 27899 / PCC 7122)</name>
    <dbReference type="NCBI Taxonomy" id="272123"/>
    <lineage>
        <taxon>Bacteria</taxon>
        <taxon>Bacillati</taxon>
        <taxon>Cyanobacteriota</taxon>
        <taxon>Cyanophyceae</taxon>
        <taxon>Nostocales</taxon>
        <taxon>Nostocaceae</taxon>
        <taxon>Anabaena</taxon>
    </lineage>
</organism>
<accession>K9ZLG5</accession>
<dbReference type="KEGG" id="acy:Anacy_4265"/>
<evidence type="ECO:0000313" key="7">
    <source>
        <dbReference type="Proteomes" id="UP000010474"/>
    </source>
</evidence>
<dbReference type="SUPFAM" id="SSF53335">
    <property type="entry name" value="S-adenosyl-L-methionine-dependent methyltransferases"/>
    <property type="match status" value="1"/>
</dbReference>
<evidence type="ECO:0000256" key="4">
    <source>
        <dbReference type="ARBA" id="ARBA00025707"/>
    </source>
</evidence>
<dbReference type="RefSeq" id="WP_015216246.1">
    <property type="nucleotide sequence ID" value="NC_019771.1"/>
</dbReference>
<comment type="pathway">
    <text evidence="4">Phospholipid metabolism.</text>
</comment>
<evidence type="ECO:0000259" key="5">
    <source>
        <dbReference type="Pfam" id="PF08241"/>
    </source>
</evidence>
<dbReference type="InterPro" id="IPR029063">
    <property type="entry name" value="SAM-dependent_MTases_sf"/>
</dbReference>
<reference evidence="7" key="1">
    <citation type="journal article" date="2013" name="Proc. Natl. Acad. Sci. U.S.A.">
        <title>Improving the coverage of the cyanobacterial phylum using diversity-driven genome sequencing.</title>
        <authorList>
            <person name="Shih P.M."/>
            <person name="Wu D."/>
            <person name="Latifi A."/>
            <person name="Axen S.D."/>
            <person name="Fewer D.P."/>
            <person name="Talla E."/>
            <person name="Calteau A."/>
            <person name="Cai F."/>
            <person name="Tandeau de Marsac N."/>
            <person name="Rippka R."/>
            <person name="Herdman M."/>
            <person name="Sivonen K."/>
            <person name="Coursin T."/>
            <person name="Laurent T."/>
            <person name="Goodwin L."/>
            <person name="Nolan M."/>
            <person name="Davenport K.W."/>
            <person name="Han C.S."/>
            <person name="Rubin E.M."/>
            <person name="Eisen J.A."/>
            <person name="Woyke T."/>
            <person name="Gugger M."/>
            <person name="Kerfeld C.A."/>
        </authorList>
    </citation>
    <scope>NUCLEOTIDE SEQUENCE [LARGE SCALE GENOMIC DNA]</scope>
    <source>
        <strain evidence="7">ATCC 27899 / PCC 7122</strain>
    </source>
</reference>
<evidence type="ECO:0000256" key="3">
    <source>
        <dbReference type="ARBA" id="ARBA00022679"/>
    </source>
</evidence>
<evidence type="ECO:0000256" key="1">
    <source>
        <dbReference type="ARBA" id="ARBA00005189"/>
    </source>
</evidence>
<proteinExistence type="predicted"/>
<evidence type="ECO:0000256" key="2">
    <source>
        <dbReference type="ARBA" id="ARBA00022603"/>
    </source>
</evidence>
<dbReference type="InterPro" id="IPR013216">
    <property type="entry name" value="Methyltransf_11"/>
</dbReference>
<dbReference type="PANTHER" id="PTHR44307">
    <property type="entry name" value="PHOSPHOETHANOLAMINE METHYLTRANSFERASE"/>
    <property type="match status" value="1"/>
</dbReference>
<gene>
    <name evidence="6" type="ordered locus">Anacy_4265</name>
</gene>
<dbReference type="STRING" id="272123.Anacy_4265"/>
<dbReference type="Gene3D" id="3.40.50.150">
    <property type="entry name" value="Vaccinia Virus protein VP39"/>
    <property type="match status" value="1"/>
</dbReference>
<dbReference type="Proteomes" id="UP000010474">
    <property type="component" value="Chromosome"/>
</dbReference>